<dbReference type="InterPro" id="IPR005811">
    <property type="entry name" value="SUCC_ACL_C"/>
</dbReference>
<dbReference type="InterPro" id="IPR036291">
    <property type="entry name" value="NAD(P)-bd_dom_sf"/>
</dbReference>
<gene>
    <name evidence="2" type="ORF">AFE02nite_31620</name>
</gene>
<dbReference type="RefSeq" id="WP_146820020.1">
    <property type="nucleotide sequence ID" value="NZ_BJYK01000012.1"/>
</dbReference>
<dbReference type="Proteomes" id="UP000321484">
    <property type="component" value="Unassembled WGS sequence"/>
</dbReference>
<sequence>MSATTTLAARVFPRLYRDSVTLMALASTIEKRDGVVRVGAVMGTPGNLDILDRSDMRPADLATAPDDLVVVVRAVDEETVAAALDAAEAGLTAVESARSAHEAPAPQTVAEGLATGDRATLATVSTPGTYAPVVVEQALRAGLHVFCFSDNVPLEDEVRLKAMAAERRLLLMGPDCGTAILDGVPLGFANVVRRGPVGIVAASGTGAQEVSCLLHRAGTGVSQVVGVGGRDLSFAVGGTMTHLALDLLAEDDATQVVVVVSKPPAAEVAERLLARLATLGKPAVACLLGEDDADGPVPVRGTLEAGARTAAALVGAELDLGDEQPRLPEGVALPAARGVLGLYTGGTLASEAKVVLGRASVTPEILDLGDDEYTQGRPHPMIDPSGRSAMVVEAGSRPEIGILLVDLVLGHGAAADPATPLAEAVAAAVAAARADGRELLVVGSVCGTDADPQDVDAARRALAAAGVVVHPSNAAAARTAAAVATRKELA</sequence>
<dbReference type="NCBIfam" id="NF004760">
    <property type="entry name" value="PRK06091.1"/>
    <property type="match status" value="1"/>
</dbReference>
<dbReference type="Gene3D" id="3.40.50.261">
    <property type="entry name" value="Succinyl-CoA synthetase domains"/>
    <property type="match status" value="2"/>
</dbReference>
<dbReference type="EMBL" id="BJYK01000012">
    <property type="protein sequence ID" value="GEN81428.1"/>
    <property type="molecule type" value="Genomic_DNA"/>
</dbReference>
<dbReference type="AlphaFoldDB" id="A0A511Z1U5"/>
<dbReference type="OrthoDB" id="5580580at2"/>
<evidence type="ECO:0000313" key="3">
    <source>
        <dbReference type="Proteomes" id="UP000321484"/>
    </source>
</evidence>
<dbReference type="PANTHER" id="PTHR11117:SF24">
    <property type="entry name" value="PROTEIN FDRA"/>
    <property type="match status" value="1"/>
</dbReference>
<dbReference type="GO" id="GO:0009361">
    <property type="term" value="C:succinate-CoA ligase complex (ADP-forming)"/>
    <property type="evidence" value="ECO:0007669"/>
    <property type="project" value="TreeGrafter"/>
</dbReference>
<dbReference type="GO" id="GO:0006099">
    <property type="term" value="P:tricarboxylic acid cycle"/>
    <property type="evidence" value="ECO:0007669"/>
    <property type="project" value="TreeGrafter"/>
</dbReference>
<dbReference type="SUPFAM" id="SSF52210">
    <property type="entry name" value="Succinyl-CoA synthetase domains"/>
    <property type="match status" value="2"/>
</dbReference>
<dbReference type="GO" id="GO:0004776">
    <property type="term" value="F:succinate-CoA ligase (GDP-forming) activity"/>
    <property type="evidence" value="ECO:0007669"/>
    <property type="project" value="TreeGrafter"/>
</dbReference>
<organism evidence="2 3">
    <name type="scientific">Actinotalea fermentans</name>
    <dbReference type="NCBI Taxonomy" id="43671"/>
    <lineage>
        <taxon>Bacteria</taxon>
        <taxon>Bacillati</taxon>
        <taxon>Actinomycetota</taxon>
        <taxon>Actinomycetes</taxon>
        <taxon>Micrococcales</taxon>
        <taxon>Cellulomonadaceae</taxon>
        <taxon>Actinotalea</taxon>
    </lineage>
</organism>
<evidence type="ECO:0000313" key="2">
    <source>
        <dbReference type="EMBL" id="GEN81428.1"/>
    </source>
</evidence>
<protein>
    <recommendedName>
        <fullName evidence="1">ATP-citrate synthase/succinyl-CoA ligase C-terminal domain-containing protein</fullName>
    </recommendedName>
</protein>
<comment type="caution">
    <text evidence="2">The sequence shown here is derived from an EMBL/GenBank/DDBJ whole genome shotgun (WGS) entry which is preliminary data.</text>
</comment>
<feature type="domain" description="ATP-citrate synthase/succinyl-CoA ligase C-terminal" evidence="1">
    <location>
        <begin position="342"/>
        <end position="483"/>
    </location>
</feature>
<dbReference type="GO" id="GO:0005829">
    <property type="term" value="C:cytosol"/>
    <property type="evidence" value="ECO:0007669"/>
    <property type="project" value="TreeGrafter"/>
</dbReference>
<dbReference type="SUPFAM" id="SSF51735">
    <property type="entry name" value="NAD(P)-binding Rossmann-fold domains"/>
    <property type="match status" value="1"/>
</dbReference>
<dbReference type="InterPro" id="IPR016102">
    <property type="entry name" value="Succinyl-CoA_synth-like"/>
</dbReference>
<dbReference type="Gene3D" id="3.40.50.720">
    <property type="entry name" value="NAD(P)-binding Rossmann-like Domain"/>
    <property type="match status" value="1"/>
</dbReference>
<evidence type="ECO:0000259" key="1">
    <source>
        <dbReference type="Pfam" id="PF00549"/>
    </source>
</evidence>
<dbReference type="PANTHER" id="PTHR11117">
    <property type="entry name" value="SUCCINYL-COA LIGASE SUBUNIT ALPHA"/>
    <property type="match status" value="1"/>
</dbReference>
<keyword evidence="3" id="KW-1185">Reference proteome</keyword>
<dbReference type="GO" id="GO:0004775">
    <property type="term" value="F:succinate-CoA ligase (ADP-forming) activity"/>
    <property type="evidence" value="ECO:0007669"/>
    <property type="project" value="TreeGrafter"/>
</dbReference>
<dbReference type="Pfam" id="PF00549">
    <property type="entry name" value="Ligase_CoA"/>
    <property type="match status" value="1"/>
</dbReference>
<name>A0A511Z1U5_9CELL</name>
<accession>A0A511Z1U5</accession>
<reference evidence="2 3" key="1">
    <citation type="submission" date="2019-07" db="EMBL/GenBank/DDBJ databases">
        <title>Whole genome shotgun sequence of Actinotalea fermentans NBRC 105374.</title>
        <authorList>
            <person name="Hosoyama A."/>
            <person name="Uohara A."/>
            <person name="Ohji S."/>
            <person name="Ichikawa N."/>
        </authorList>
    </citation>
    <scope>NUCLEOTIDE SEQUENCE [LARGE SCALE GENOMIC DNA]</scope>
    <source>
        <strain evidence="2 3">NBRC 105374</strain>
    </source>
</reference>
<proteinExistence type="predicted"/>